<dbReference type="SUPFAM" id="SSF49899">
    <property type="entry name" value="Concanavalin A-like lectins/glucanases"/>
    <property type="match status" value="1"/>
</dbReference>
<dbReference type="Pfam" id="PF13573">
    <property type="entry name" value="SprB"/>
    <property type="match status" value="13"/>
</dbReference>
<dbReference type="Gene3D" id="2.60.40.10">
    <property type="entry name" value="Immunoglobulins"/>
    <property type="match status" value="2"/>
</dbReference>
<evidence type="ECO:0000256" key="1">
    <source>
        <dbReference type="ARBA" id="ARBA00022729"/>
    </source>
</evidence>
<proteinExistence type="predicted"/>
<name>A0A1H1LFB0_9FLAO</name>
<reference evidence="4 5" key="1">
    <citation type="submission" date="2016-10" db="EMBL/GenBank/DDBJ databases">
        <authorList>
            <person name="Varghese N."/>
            <person name="Submissions S."/>
        </authorList>
    </citation>
    <scope>NUCLEOTIDE SEQUENCE [LARGE SCALE GENOMIC DNA]</scope>
    <source>
        <strain evidence="4 5">Mar_2010_102</strain>
    </source>
</reference>
<protein>
    <submittedName>
        <fullName evidence="4">SprB repeat-containing protein</fullName>
    </submittedName>
</protein>
<dbReference type="InterPro" id="IPR035986">
    <property type="entry name" value="PKD_dom_sf"/>
</dbReference>
<sequence>MYKTTFGSQIQYVLKLLLIFLALTSLKSAREYNNIDIQVTEKINPTCPGSNDGSINITVSGGTAPYSYSWSSANYSDSNNEDISGLYAGNYTINITDSSGNSGVKSIQINDPDPLTATAASSTPVSCNGGSDGSITAGTLSGGNGTYSYSIDGVNFQSSKTFSNLTATNYTVTIKDAKDCQITQSISVTEPGALTATAATSTPVSCNGGSDGSITAGTPSGGNGTYSYSIDGVNFQSSKTFSNLSAANYTITIKDAKNCQITQSISVTEPGVLNATAAASTPVSCNGGSDGSITAGTPSGGNGTYSYSIDGVNFQSSKTFSNLTATNYTVTIKDAKDCQITQSISVTEPGVLNATAATSTPVSCNGGSDGSITAGTPSGGNGTYSYSIDGVNFQSSKTFSNLSATNYTVTIKDVKDCQITQSISVTEPGALTATAATSTPVSCNGGSDGSITAGTPSGGNGTYSYSIDGVNFQSSKTFSNLSATNYTVTIKDVKDCQITQSISVTEPGALTATAATSTPVSCNGGSDGSITAGTPSGGNGTYSYSIDGVNFQSSKIFSNLSAANYTVTIKDVKDCLITQSISVAEPVALTATAVSSIPVSCNGGSDGSITAGTPSGGNGTYSYSIDGINFQSSKTFSNLTATNYTVTIKDIKDCQITQSISVAEPAILTISGTTSTSNTCYGGSDGSITAGAVAGGTSPYQYSIDNTNFFATSTFNGLSAGDYTVFVVDANGCALQDFVSVSEPNELSATLSNTNVNCFAGNDGTITFSEASGGNGTYQYSIDGTAWQTGTVFNNLIAGTYSTYIRDASHINCEILLGNIDITEPTTPLTVSVTSTRTTSFGSSTGTATANSSGGTPGYTYEWRNQGNSAVIQTTKTANNLSAGTYEVTVTDTKGCTIIQTATIIDALEASIASRSICEEVENEDAIRTSFFEVNEQTAYGGVAPYTYSWDFGTGATNPTRTGVGEHTVYYNSTGNKTIVLTVTDSTGESISLTQQNYVGNCYEPCGKSENFVFDPNNIYIGDVNGNPVNITTVNNCINTVDKYIFIEIDKSANAYNPYIELIYKVSNSINQTSNVSFASGCREGEDIDDDPNDNKENKIGEFIKLTLDPINFNCGDNLDIENFYITWTNVGHKKCGQNNNSFCYSSNEPVIVPTPLSAEATPQDVLCKENSTGTISTQVSGGYAPYSYNLTGHNNAYQNSKTFNNLAAGTYTVYVRDSRNNTTESNVVVIDEPAEFLTLTTSVSNPTCFGDKGSATVTATGGTPNSAGEPYQYLWNDASEQSTATATGLNAGNYTVTVIDASGCQEIASVVITEPAALTVPDAGVEQSLGCGNFTTNLTANTPVEGMGTWSIDTANSTAGGSITDTSDPKSEFTGPQGTYTLVWTIANPDGSCNDTDSVVINIDGTCAKLDFDGIDDHVLLNDNYGFTSGAFSIEVWVKPESVSGIQTIYSKRDKTNLSAGGYDLIINNGAPTFRWKGKNVTTSSKLTTSRWYHLAVIYSGNVAKLYVDGIEVGNNSATNPGAITAPFILGAMYDTATPDSPKNYYSGWMEELRIWNKALSLEQLRFMMNQRIEANATKAKGEVLPMDVPGSLAWSNLIGYYRLDPTDIVNGETPDISASPLNGIMFNIETDQTISAPLPYISEATGNWRERTTWDSNIGNTLEKWWDVPNGAGINGDMINWNIVEISHDIDSSSDIYLLGLLSESNELKINGSVSSETGQGLTITDYLKLDGNINLEGNSQLVQTEGSVLAETSSGYIDIDQQGTANSFNYNYWTSPVSLIDNANNSGFIIEEILKDGSNPANPQAISFNYQYHWADGNYSGNTRISKYWLYVFHGDANNYFDWQQLEDNELLNPGIGYSMKGTRGYVPVTNKQNYSFRGKPNNGDISVAVGKDQNLLTGNPYPSAIDSEQFIQDNLDSFNGSIYFWDHFGPENSHYLEEYVGGYAVYNLSGGVSSATSIDSRINANNDTSTKSPQENIFR</sequence>
<feature type="domain" description="PKD" evidence="3">
    <location>
        <begin position="945"/>
        <end position="999"/>
    </location>
</feature>
<dbReference type="STRING" id="1250231.SAMN04488552_0767"/>
<dbReference type="PROSITE" id="PS50093">
    <property type="entry name" value="PKD"/>
    <property type="match status" value="1"/>
</dbReference>
<dbReference type="InterPro" id="IPR013320">
    <property type="entry name" value="ConA-like_dom_sf"/>
</dbReference>
<evidence type="ECO:0000259" key="3">
    <source>
        <dbReference type="PROSITE" id="PS50093"/>
    </source>
</evidence>
<keyword evidence="5" id="KW-1185">Reference proteome</keyword>
<dbReference type="Pfam" id="PF13385">
    <property type="entry name" value="Laminin_G_3"/>
    <property type="match status" value="1"/>
</dbReference>
<keyword evidence="2" id="KW-1015">Disulfide bond</keyword>
<accession>A0A1H1LFB0</accession>
<dbReference type="InterPro" id="IPR025667">
    <property type="entry name" value="SprB_repeat"/>
</dbReference>
<evidence type="ECO:0000256" key="2">
    <source>
        <dbReference type="ARBA" id="ARBA00023157"/>
    </source>
</evidence>
<dbReference type="InterPro" id="IPR013783">
    <property type="entry name" value="Ig-like_fold"/>
</dbReference>
<dbReference type="SUPFAM" id="SSF49299">
    <property type="entry name" value="PKD domain"/>
    <property type="match status" value="1"/>
</dbReference>
<keyword evidence="1" id="KW-0732">Signal</keyword>
<evidence type="ECO:0000313" key="4">
    <source>
        <dbReference type="EMBL" id="SDR73271.1"/>
    </source>
</evidence>
<dbReference type="SMART" id="SM00560">
    <property type="entry name" value="LamGL"/>
    <property type="match status" value="1"/>
</dbReference>
<dbReference type="GO" id="GO:0005975">
    <property type="term" value="P:carbohydrate metabolic process"/>
    <property type="evidence" value="ECO:0007669"/>
    <property type="project" value="UniProtKB-ARBA"/>
</dbReference>
<evidence type="ECO:0000313" key="5">
    <source>
        <dbReference type="Proteomes" id="UP000198858"/>
    </source>
</evidence>
<dbReference type="Proteomes" id="UP000198858">
    <property type="component" value="Chromosome I"/>
</dbReference>
<gene>
    <name evidence="4" type="ORF">SAMN04488552_0767</name>
</gene>
<dbReference type="InterPro" id="IPR000601">
    <property type="entry name" value="PKD_dom"/>
</dbReference>
<dbReference type="InterPro" id="IPR006558">
    <property type="entry name" value="LamG-like"/>
</dbReference>
<dbReference type="CDD" id="cd00146">
    <property type="entry name" value="PKD"/>
    <property type="match status" value="1"/>
</dbReference>
<dbReference type="Gene3D" id="2.60.120.200">
    <property type="match status" value="1"/>
</dbReference>
<dbReference type="GO" id="GO:0004553">
    <property type="term" value="F:hydrolase activity, hydrolyzing O-glycosyl compounds"/>
    <property type="evidence" value="ECO:0007669"/>
    <property type="project" value="UniProtKB-ARBA"/>
</dbReference>
<dbReference type="Gene3D" id="2.60.40.740">
    <property type="match status" value="2"/>
</dbReference>
<organism evidence="4 5">
    <name type="scientific">Christiangramia echinicola</name>
    <dbReference type="NCBI Taxonomy" id="279359"/>
    <lineage>
        <taxon>Bacteria</taxon>
        <taxon>Pseudomonadati</taxon>
        <taxon>Bacteroidota</taxon>
        <taxon>Flavobacteriia</taxon>
        <taxon>Flavobacteriales</taxon>
        <taxon>Flavobacteriaceae</taxon>
        <taxon>Christiangramia</taxon>
    </lineage>
</organism>
<dbReference type="RefSeq" id="WP_089661360.1">
    <property type="nucleotide sequence ID" value="NZ_LT629745.1"/>
</dbReference>
<dbReference type="EMBL" id="LT629745">
    <property type="protein sequence ID" value="SDR73271.1"/>
    <property type="molecule type" value="Genomic_DNA"/>
</dbReference>